<dbReference type="GO" id="GO:0061863">
    <property type="term" value="F:microtubule plus end polymerase"/>
    <property type="evidence" value="ECO:0007669"/>
    <property type="project" value="InterPro"/>
</dbReference>
<dbReference type="GO" id="GO:0005881">
    <property type="term" value="C:cytoplasmic microtubule"/>
    <property type="evidence" value="ECO:0007669"/>
    <property type="project" value="UniProtKB-ARBA"/>
</dbReference>
<name>A0A507FG47_9FUNG</name>
<feature type="domain" description="TOG" evidence="12">
    <location>
        <begin position="473"/>
        <end position="706"/>
    </location>
</feature>
<feature type="region of interest" description="Disordered" evidence="10">
    <location>
        <begin position="1275"/>
        <end position="1351"/>
    </location>
</feature>
<feature type="compositionally biased region" description="Low complexity" evidence="10">
    <location>
        <begin position="749"/>
        <end position="774"/>
    </location>
</feature>
<feature type="compositionally biased region" description="Low complexity" evidence="10">
    <location>
        <begin position="1332"/>
        <end position="1346"/>
    </location>
</feature>
<evidence type="ECO:0000256" key="9">
    <source>
        <dbReference type="PROSITE-ProRule" id="PRU00103"/>
    </source>
</evidence>
<dbReference type="GO" id="GO:0051301">
    <property type="term" value="P:cell division"/>
    <property type="evidence" value="ECO:0007669"/>
    <property type="project" value="UniProtKB-KW"/>
</dbReference>
<keyword evidence="7" id="KW-0131">Cell cycle</keyword>
<dbReference type="Pfam" id="PF25757">
    <property type="entry name" value="TPR_DNAAF5"/>
    <property type="match status" value="1"/>
</dbReference>
<dbReference type="EMBL" id="QEAP01000090">
    <property type="protein sequence ID" value="TPX75213.1"/>
    <property type="molecule type" value="Genomic_DNA"/>
</dbReference>
<keyword evidence="3" id="KW-0132">Cell division</keyword>
<evidence type="ECO:0000256" key="11">
    <source>
        <dbReference type="SAM" id="Phobius"/>
    </source>
</evidence>
<dbReference type="SMART" id="SM01349">
    <property type="entry name" value="TOG"/>
    <property type="match status" value="5"/>
</dbReference>
<proteinExistence type="inferred from homology"/>
<dbReference type="FunFam" id="1.25.10.10:FF:000050">
    <property type="entry name" value="Cytoskeleton-associated protein 5 isoform X1"/>
    <property type="match status" value="1"/>
</dbReference>
<keyword evidence="14" id="KW-1185">Reference proteome</keyword>
<feature type="repeat" description="HEAT" evidence="9">
    <location>
        <begin position="643"/>
        <end position="680"/>
    </location>
</feature>
<dbReference type="FunFam" id="1.25.10.10:FF:000063">
    <property type="entry name" value="Putative cytoskeleton-associated protein 5"/>
    <property type="match status" value="1"/>
</dbReference>
<dbReference type="InterPro" id="IPR048491">
    <property type="entry name" value="XMAP215_CLASP_TOG"/>
</dbReference>
<dbReference type="Proteomes" id="UP000320333">
    <property type="component" value="Unassembled WGS sequence"/>
</dbReference>
<evidence type="ECO:0000256" key="5">
    <source>
        <dbReference type="ARBA" id="ARBA00022776"/>
    </source>
</evidence>
<dbReference type="Pfam" id="PF21040">
    <property type="entry name" value="CEP104-like_TOG"/>
    <property type="match status" value="1"/>
</dbReference>
<keyword evidence="6" id="KW-0206">Cytoskeleton</keyword>
<reference evidence="13 14" key="1">
    <citation type="journal article" date="2019" name="Sci. Rep.">
        <title>Comparative genomics of chytrid fungi reveal insights into the obligate biotrophic and pathogenic lifestyle of Synchytrium endobioticum.</title>
        <authorList>
            <person name="van de Vossenberg B.T.L.H."/>
            <person name="Warris S."/>
            <person name="Nguyen H.D.T."/>
            <person name="van Gent-Pelzer M.P.E."/>
            <person name="Joly D.L."/>
            <person name="van de Geest H.C."/>
            <person name="Bonants P.J.M."/>
            <person name="Smith D.S."/>
            <person name="Levesque C.A."/>
            <person name="van der Lee T.A.J."/>
        </authorList>
    </citation>
    <scope>NUCLEOTIDE SEQUENCE [LARGE SCALE GENOMIC DNA]</scope>
    <source>
        <strain evidence="13 14">CBS 675.73</strain>
    </source>
</reference>
<dbReference type="GO" id="GO:1990571">
    <property type="term" value="P:meiotic centromere clustering"/>
    <property type="evidence" value="ECO:0007669"/>
    <property type="project" value="UniProtKB-ARBA"/>
</dbReference>
<dbReference type="STRING" id="246404.A0A507FG47"/>
<dbReference type="GO" id="GO:0051010">
    <property type="term" value="F:microtubule plus-end binding"/>
    <property type="evidence" value="ECO:0007669"/>
    <property type="project" value="InterPro"/>
</dbReference>
<feature type="compositionally biased region" description="Polar residues" evidence="10">
    <location>
        <begin position="2070"/>
        <end position="2079"/>
    </location>
</feature>
<feature type="compositionally biased region" description="Polar residues" evidence="10">
    <location>
        <begin position="2268"/>
        <end position="2278"/>
    </location>
</feature>
<feature type="region of interest" description="Disordered" evidence="10">
    <location>
        <begin position="1687"/>
        <end position="1714"/>
    </location>
</feature>
<feature type="domain" description="TOG" evidence="12">
    <location>
        <begin position="1373"/>
        <end position="1625"/>
    </location>
</feature>
<feature type="domain" description="TOG" evidence="12">
    <location>
        <begin position="789"/>
        <end position="1021"/>
    </location>
</feature>
<feature type="transmembrane region" description="Helical" evidence="11">
    <location>
        <begin position="21"/>
        <end position="40"/>
    </location>
</feature>
<dbReference type="GO" id="GO:0051315">
    <property type="term" value="P:attachment of mitotic spindle microtubules to kinetochore"/>
    <property type="evidence" value="ECO:0007669"/>
    <property type="project" value="UniProtKB-ARBA"/>
</dbReference>
<keyword evidence="11" id="KW-1133">Transmembrane helix</keyword>
<dbReference type="PROSITE" id="PS50077">
    <property type="entry name" value="HEAT_REPEAT"/>
    <property type="match status" value="1"/>
</dbReference>
<evidence type="ECO:0000313" key="14">
    <source>
        <dbReference type="Proteomes" id="UP000320333"/>
    </source>
</evidence>
<organism evidence="13 14">
    <name type="scientific">Chytriomyces confervae</name>
    <dbReference type="NCBI Taxonomy" id="246404"/>
    <lineage>
        <taxon>Eukaryota</taxon>
        <taxon>Fungi</taxon>
        <taxon>Fungi incertae sedis</taxon>
        <taxon>Chytridiomycota</taxon>
        <taxon>Chytridiomycota incertae sedis</taxon>
        <taxon>Chytridiomycetes</taxon>
        <taxon>Chytridiales</taxon>
        <taxon>Chytriomycetaceae</taxon>
        <taxon>Chytriomyces</taxon>
    </lineage>
</organism>
<sequence>MAHIIPGKRAYCKKPPPFIRCIVATAVLLLMLLLTIFFFLPRQPTIAVTGIAVDLGEGTVDSRNPFAGATARLNVGLTITNNCWYDLAFQSLVFKATNENYDRGNAPFARGSHNTSFVVPSRQAISVMYPFSVAYEGSKDDGFQFAKQVGLFCASSVLRQDAALKVKMTVDVQFEALGVLYQLQHVADKSPVGHVQAHTNNPLHMADEEDFSKLPLEQQLEHKSWKARVAGYEQLGRLFARTDDEKIAEHRNLADHLKKAASDANAVAHEAALDAVLQFATHSPVSLVPKFRPTLLPLVIEKGMASTRAGSRAKSVDITLMFVEVENKADSLLDDVIPALAHKNPKNVAAAVSVLKEMLRLFGSKVVPVKPLVKQLAKLFDHKDSNVRNEATALATELYRWLGPAILPSLSDLKPVQLKELNEHFEQIGTVRAVPERLVRSEMEKRAKVGYVAEDVTAGVIVAAEPEPVDAFDISDPVNVLDHLPPKFYETLGATKWSERKEILEALLALLKVPKLEDGRYGELINVLSKRVNDAHVLVLSLAINCIEFLARGLRSNFSQYRGIVITPLLEKLKEKKAAVLESLRSCLDAVFLSVSSITDVLEDISTFLKHKNPQVKQETTAWLLRCLRAIRKMPAKPDIKALIELLGKLLDDADVGVREAGAEGLGTLMKIVGEKPLMPVFDKVDKAREAKIREFCEKAEVKIGMSGGKRIVASAPVVEPPVSESAKSASPVLGRPKSAAPAGKPVLGAKKPASAKPAASSAGSSATATSSGASKKKTSSADEPITFKFSDDSAELWMSENFPTLDLKEFSDSNWKVRLAACHAFLETLKSGSGPADAEAIVRFFSKSPGWKESNFQVMTAIMAIFDHLAKECNASKASLSIVIPALAEKLGDAKLKKVTGDVFGTFAERASLQFVLFHLYDPLNKAKSPKVVADGLIWIHQSIMDFGIAGGLDIRALVDFVKGTLSNTNAAVRGNAVIVLGGLRMYVGPEVRTFLGDLSGQLLAVIDAEFEKVAGRAAPAPTRVIAVDPAAGGSSADPMDSLFPRVDLMTRVTPELLEKMGHAQWGQRKEALEELAAIIESTNKRLKPNIGEVPSALKARLNDSNRNLGILAVEVCGNLAAAVGKPFSKHAGNLIGPMAVLLGDQKVHVRTAAINALENVHGACGVDVFIGPSATVLVADQPNLRKDLLKFLGDKLEAQKAAGSIPKMEELLKPILMCLQDKNSDVRKNASVVLAFVAEDVGITYVQDRAGDWYNGSALASIKPYFAPLQDLVKGGGPSSPKASSGSKKAGGASDNGGAASTGLPRGLKSQPSTAAGLKKRPTTMPPPSKSAAAASPTPTSSESIPVLTSDLRMKEQRAGQDRGMTKWTFEAPRKDLVDFLSEQCSANFSDGIVALLFSTDHYKEKDFLQGLSLLDDSVVAANRSGDPDLKARFVANCDLVLKYLTIRFFDTNTSMLIKGLELVEHLFTLLEEEGVVLSEYEAGSFFPFFITKVGDNKETMRLKVRSIFKQVPKIYPPSKFFSHLLNALTSKNSRTRTECLEELGDLIKKNGMSVCVPSKALPIIAAQISDSDAKVRNAALGTVTNAYMLLGDAVYKLLGRINDKDKSLLEEKVKRLPPPSVPAVSAAASVAPKPSSPLFQKRKLAAPNSSEDVSSAAAGLVGIPKQNGSAGGIRKEFSLDQDVLNSVSSRPSKPQLSFQPQSEANSRSSSELNMGDSLMIDFLVTRVTAADATQSIDALKRLEKLIVGQPDQIISYIDQIVNAITLQVRLAFSASDLTTPMASKLCKVPLNVLVVVFSSPAISKAISRPSLYQCVQEMLNRLLDPALQSLENGPIMSKALNVMMVRVLENCDRNMSFSVLLSLLEQSANATLHCLPDDVPLQAKYTELVMKCLWKLTKLIPQLVNEGVLDPTQLIAGVHNFLKVSPPNEWKRRAAEKVIPQADMPLRTVKTILHELCNCLGDRVLQCLSGVDDISKSHAVGYIRQMLGNAAILSGNPIPEPVPEPPVVVVKRVENPVVDYDGTLQAMRRSMTVPARDAAASRIPSSSPTSQLDSIPNRAPSPPKAISRNSQYNLQRRASDGPLSEVEADAQLTVIFARISAKEETKQGIADLYAFRKRHPDCEVYVSAHLGRTGNYFQGYIKRGLAALEDEEKSGGGVSQSNRTAGVAGISTPVSASAVALDAHDQAADPYRETLNKFQQRLHAVKEYTVDSVIQSTHHVLESQQTDTTGSSEISKSTQRYSMPIQQDTDGMNALNSSSFSSTATGISMARSSMQPLARPTNDENKPPSQSAATRTQTVEQLKQRLAAMKMQQMNNNNNNNAESG</sequence>
<keyword evidence="2" id="KW-0963">Cytoplasm</keyword>
<dbReference type="OrthoDB" id="205662at2759"/>
<evidence type="ECO:0000259" key="12">
    <source>
        <dbReference type="SMART" id="SM01349"/>
    </source>
</evidence>
<keyword evidence="5" id="KW-0498">Mitosis</keyword>
<dbReference type="InterPro" id="IPR057978">
    <property type="entry name" value="TPR_DAAF5"/>
</dbReference>
<feature type="region of interest" description="Disordered" evidence="10">
    <location>
        <begin position="2036"/>
        <end position="2084"/>
    </location>
</feature>
<evidence type="ECO:0000256" key="3">
    <source>
        <dbReference type="ARBA" id="ARBA00022618"/>
    </source>
</evidence>
<feature type="region of interest" description="Disordered" evidence="10">
    <location>
        <begin position="2268"/>
        <end position="2302"/>
    </location>
</feature>
<keyword evidence="11" id="KW-0472">Membrane</keyword>
<evidence type="ECO:0000256" key="10">
    <source>
        <dbReference type="SAM" id="MobiDB-lite"/>
    </source>
</evidence>
<keyword evidence="4" id="KW-0677">Repeat</keyword>
<accession>A0A507FG47</accession>
<evidence type="ECO:0000256" key="4">
    <source>
        <dbReference type="ARBA" id="ARBA00022737"/>
    </source>
</evidence>
<dbReference type="Gene3D" id="1.25.10.10">
    <property type="entry name" value="Leucine-rich Repeat Variant"/>
    <property type="match status" value="5"/>
</dbReference>
<dbReference type="InterPro" id="IPR016024">
    <property type="entry name" value="ARM-type_fold"/>
</dbReference>
<gene>
    <name evidence="13" type="ORF">CcCBS67573_g03529</name>
</gene>
<comment type="caution">
    <text evidence="13">The sequence shown here is derived from an EMBL/GenBank/DDBJ whole genome shotgun (WGS) entry which is preliminary data.</text>
</comment>
<evidence type="ECO:0000256" key="6">
    <source>
        <dbReference type="ARBA" id="ARBA00023212"/>
    </source>
</evidence>
<dbReference type="PANTHER" id="PTHR12609">
    <property type="entry name" value="MICROTUBULE ASSOCIATED PROTEIN XMAP215"/>
    <property type="match status" value="1"/>
</dbReference>
<dbReference type="GO" id="GO:1990498">
    <property type="term" value="C:mitotic spindle microtubule"/>
    <property type="evidence" value="ECO:0007669"/>
    <property type="project" value="UniProtKB-ARBA"/>
</dbReference>
<comment type="similarity">
    <text evidence="8">Belongs to the TOG/XMAP215 family.</text>
</comment>
<dbReference type="SUPFAM" id="SSF48371">
    <property type="entry name" value="ARM repeat"/>
    <property type="match status" value="2"/>
</dbReference>
<dbReference type="InterPro" id="IPR034085">
    <property type="entry name" value="TOG"/>
</dbReference>
<dbReference type="GO" id="GO:0030951">
    <property type="term" value="P:establishment or maintenance of microtubule cytoskeleton polarity"/>
    <property type="evidence" value="ECO:0007669"/>
    <property type="project" value="InterPro"/>
</dbReference>
<keyword evidence="11" id="KW-0812">Transmembrane</keyword>
<feature type="domain" description="TOG" evidence="12">
    <location>
        <begin position="202"/>
        <end position="434"/>
    </location>
</feature>
<feature type="compositionally biased region" description="Polar residues" evidence="10">
    <location>
        <begin position="2046"/>
        <end position="2057"/>
    </location>
</feature>
<dbReference type="FunFam" id="1.25.10.10:FF:000019">
    <property type="entry name" value="Cytoskeleton-associated protein 5"/>
    <property type="match status" value="1"/>
</dbReference>
<dbReference type="GO" id="GO:0099070">
    <property type="term" value="C:static microtubule bundle"/>
    <property type="evidence" value="ECO:0007669"/>
    <property type="project" value="UniProtKB-ARBA"/>
</dbReference>
<dbReference type="GO" id="GO:0000022">
    <property type="term" value="P:mitotic spindle elongation"/>
    <property type="evidence" value="ECO:0007669"/>
    <property type="project" value="UniProtKB-ARBA"/>
</dbReference>
<dbReference type="InterPro" id="IPR011989">
    <property type="entry name" value="ARM-like"/>
</dbReference>
<dbReference type="Pfam" id="PF21041">
    <property type="entry name" value="XMAP215_CLASP_TOG"/>
    <property type="match status" value="2"/>
</dbReference>
<dbReference type="InterPro" id="IPR021133">
    <property type="entry name" value="HEAT_type_2"/>
</dbReference>
<dbReference type="GO" id="GO:0046785">
    <property type="term" value="P:microtubule polymerization"/>
    <property type="evidence" value="ECO:0007669"/>
    <property type="project" value="InterPro"/>
</dbReference>
<feature type="compositionally biased region" description="Low complexity" evidence="10">
    <location>
        <begin position="1281"/>
        <end position="1303"/>
    </location>
</feature>
<dbReference type="GO" id="GO:0044732">
    <property type="term" value="C:mitotic spindle pole body"/>
    <property type="evidence" value="ECO:0007669"/>
    <property type="project" value="UniProtKB-ARBA"/>
</dbReference>
<feature type="region of interest" description="Disordered" evidence="10">
    <location>
        <begin position="719"/>
        <end position="779"/>
    </location>
</feature>
<feature type="domain" description="TOG" evidence="12">
    <location>
        <begin position="1043"/>
        <end position="1281"/>
    </location>
</feature>
<evidence type="ECO:0000313" key="13">
    <source>
        <dbReference type="EMBL" id="TPX75213.1"/>
    </source>
</evidence>
<protein>
    <recommendedName>
        <fullName evidence="12">TOG domain-containing protein</fullName>
    </recommendedName>
</protein>
<feature type="compositionally biased region" description="Polar residues" evidence="10">
    <location>
        <begin position="2290"/>
        <end position="2302"/>
    </location>
</feature>
<dbReference type="InterPro" id="IPR045110">
    <property type="entry name" value="XMAP215"/>
</dbReference>
<evidence type="ECO:0000256" key="1">
    <source>
        <dbReference type="ARBA" id="ARBA00004300"/>
    </source>
</evidence>
<evidence type="ECO:0000256" key="7">
    <source>
        <dbReference type="ARBA" id="ARBA00023306"/>
    </source>
</evidence>
<evidence type="ECO:0000256" key="8">
    <source>
        <dbReference type="ARBA" id="ARBA00025722"/>
    </source>
</evidence>
<comment type="subcellular location">
    <subcellularLocation>
        <location evidence="1">Cytoplasm</location>
        <location evidence="1">Cytoskeleton</location>
        <location evidence="1">Microtubule organizing center</location>
        <location evidence="1">Centrosome</location>
    </subcellularLocation>
</comment>
<feature type="region of interest" description="Disordered" evidence="10">
    <location>
        <begin position="2223"/>
        <end position="2243"/>
    </location>
</feature>
<evidence type="ECO:0000256" key="2">
    <source>
        <dbReference type="ARBA" id="ARBA00022490"/>
    </source>
</evidence>